<gene>
    <name evidence="2" type="ORF">VKT23_017054</name>
</gene>
<dbReference type="EMBL" id="JBANRG010000068">
    <property type="protein sequence ID" value="KAK7440416.1"/>
    <property type="molecule type" value="Genomic_DNA"/>
</dbReference>
<proteinExistence type="predicted"/>
<evidence type="ECO:0000313" key="3">
    <source>
        <dbReference type="Proteomes" id="UP001498398"/>
    </source>
</evidence>
<accession>A0ABR1IT05</accession>
<sequence length="349" mass="39340">MPTISDSLNLHLQLSHLQERCEYLELERNQLYRQVGQEQASNAALRIENSVLRAALTLELKIGSPKTNGWTGDLLDGSNSSDSDLSMTPFTDANHDGPPAGDFKTDGISRQIGSTLLSSHPLLQTSRLETTGIMDNKIDLPMNPLATPMTISHASPISSLSELSDDAFHEDSRPRSPGLTQPLRTRKSRRLQMNVSEDNTKVIPRKRVRSEDFGESRTNSERKKVKMTTVSDFMTRERERRPSPGDIIKLRVDPSLLPPDLLNSEKLDDADRFVLTFDIFDDDALEKLGRERLRQLAYFYEVTQMGTNVDVCERLRVARLKDGPPPGLERILRRITMITSAFDGPITWL</sequence>
<comment type="caution">
    <text evidence="2">The sequence shown here is derived from an EMBL/GenBank/DDBJ whole genome shotgun (WGS) entry which is preliminary data.</text>
</comment>
<evidence type="ECO:0000256" key="1">
    <source>
        <dbReference type="SAM" id="MobiDB-lite"/>
    </source>
</evidence>
<name>A0ABR1IT05_9AGAR</name>
<feature type="compositionally biased region" description="Basic and acidic residues" evidence="1">
    <location>
        <begin position="210"/>
        <end position="222"/>
    </location>
</feature>
<dbReference type="Proteomes" id="UP001498398">
    <property type="component" value="Unassembled WGS sequence"/>
</dbReference>
<evidence type="ECO:0000313" key="2">
    <source>
        <dbReference type="EMBL" id="KAK7440416.1"/>
    </source>
</evidence>
<feature type="region of interest" description="Disordered" evidence="1">
    <location>
        <begin position="162"/>
        <end position="187"/>
    </location>
</feature>
<feature type="region of interest" description="Disordered" evidence="1">
    <location>
        <begin position="210"/>
        <end position="229"/>
    </location>
</feature>
<organism evidence="2 3">
    <name type="scientific">Marasmiellus scandens</name>
    <dbReference type="NCBI Taxonomy" id="2682957"/>
    <lineage>
        <taxon>Eukaryota</taxon>
        <taxon>Fungi</taxon>
        <taxon>Dikarya</taxon>
        <taxon>Basidiomycota</taxon>
        <taxon>Agaricomycotina</taxon>
        <taxon>Agaricomycetes</taxon>
        <taxon>Agaricomycetidae</taxon>
        <taxon>Agaricales</taxon>
        <taxon>Marasmiineae</taxon>
        <taxon>Omphalotaceae</taxon>
        <taxon>Marasmiellus</taxon>
    </lineage>
</organism>
<protein>
    <submittedName>
        <fullName evidence="2">Uncharacterized protein</fullName>
    </submittedName>
</protein>
<reference evidence="2 3" key="1">
    <citation type="submission" date="2024-01" db="EMBL/GenBank/DDBJ databases">
        <title>A draft genome for the cacao thread blight pathogen Marasmiellus scandens.</title>
        <authorList>
            <person name="Baruah I.K."/>
            <person name="Leung J."/>
            <person name="Bukari Y."/>
            <person name="Amoako-Attah I."/>
            <person name="Meinhardt L.W."/>
            <person name="Bailey B.A."/>
            <person name="Cohen S.P."/>
        </authorList>
    </citation>
    <scope>NUCLEOTIDE SEQUENCE [LARGE SCALE GENOMIC DNA]</scope>
    <source>
        <strain evidence="2 3">GH-19</strain>
    </source>
</reference>
<keyword evidence="3" id="KW-1185">Reference proteome</keyword>